<dbReference type="EMBL" id="CAJVQB010005845">
    <property type="protein sequence ID" value="CAG8671191.1"/>
    <property type="molecule type" value="Genomic_DNA"/>
</dbReference>
<evidence type="ECO:0000313" key="2">
    <source>
        <dbReference type="Proteomes" id="UP000789901"/>
    </source>
</evidence>
<proteinExistence type="predicted"/>
<keyword evidence="2" id="KW-1185">Reference proteome</keyword>
<name>A0ABN7UTB5_GIGMA</name>
<accession>A0ABN7UTB5</accession>
<gene>
    <name evidence="1" type="ORF">GMARGA_LOCUS10433</name>
</gene>
<protein>
    <submittedName>
        <fullName evidence="1">15775_t:CDS:1</fullName>
    </submittedName>
</protein>
<organism evidence="1 2">
    <name type="scientific">Gigaspora margarita</name>
    <dbReference type="NCBI Taxonomy" id="4874"/>
    <lineage>
        <taxon>Eukaryota</taxon>
        <taxon>Fungi</taxon>
        <taxon>Fungi incertae sedis</taxon>
        <taxon>Mucoromycota</taxon>
        <taxon>Glomeromycotina</taxon>
        <taxon>Glomeromycetes</taxon>
        <taxon>Diversisporales</taxon>
        <taxon>Gigasporaceae</taxon>
        <taxon>Gigaspora</taxon>
    </lineage>
</organism>
<evidence type="ECO:0000313" key="1">
    <source>
        <dbReference type="EMBL" id="CAG8671191.1"/>
    </source>
</evidence>
<dbReference type="Gene3D" id="3.80.10.10">
    <property type="entry name" value="Ribonuclease Inhibitor"/>
    <property type="match status" value="1"/>
</dbReference>
<reference evidence="1 2" key="1">
    <citation type="submission" date="2021-06" db="EMBL/GenBank/DDBJ databases">
        <authorList>
            <person name="Kallberg Y."/>
            <person name="Tangrot J."/>
            <person name="Rosling A."/>
        </authorList>
    </citation>
    <scope>NUCLEOTIDE SEQUENCE [LARGE SCALE GENOMIC DNA]</scope>
    <source>
        <strain evidence="1 2">120-4 pot B 10/14</strain>
    </source>
</reference>
<comment type="caution">
    <text evidence="1">The sequence shown here is derived from an EMBL/GenBank/DDBJ whole genome shotgun (WGS) entry which is preliminary data.</text>
</comment>
<dbReference type="InterPro" id="IPR032675">
    <property type="entry name" value="LRR_dom_sf"/>
</dbReference>
<dbReference type="SUPFAM" id="SSF52047">
    <property type="entry name" value="RNI-like"/>
    <property type="match status" value="1"/>
</dbReference>
<sequence length="442" mass="52060">MPPILPTECMKSIFQYIKNNNESLYPSLLVNCYWYNNVVELLWACLFNSLNFDNFYKITPIYISLLNENEKNQLKILLIKNSYEQNSILKLKPNNKPLFNYSLMLKEFFLKSLENIVQSWIAVYNPLEIGHTTQSIHSINFLVKISESCKQIDNLIVKIPAFEKNNLVKKHIISIINAQEKLKQFSLRSEDNWLEEIINTLQSQTNLLVSINLECINISESSLISLAKFKNLENLVILNYFELNIILRNDIEFKNLKRLYIKNYPLININMPNLDELSLEVLTHEVIVSIIKNCPNITHFSLKNYHPSSHDWIFKDFIQELKITHLVIKFLNSNSIISEYSILSKVFFPLTFKYLEINCGLITIYLDSLMDDYCYMKLKELIIKVMKLFDLTDKPQFDDIINQSHTFIPLPSGYCQTNTRPNRNEIRNYLKSQICYREEIKS</sequence>
<dbReference type="Proteomes" id="UP000789901">
    <property type="component" value="Unassembled WGS sequence"/>
</dbReference>